<dbReference type="EMBL" id="JAHHUM010002663">
    <property type="protein sequence ID" value="KAK5601599.1"/>
    <property type="molecule type" value="Genomic_DNA"/>
</dbReference>
<feature type="compositionally biased region" description="Polar residues" evidence="1">
    <location>
        <begin position="232"/>
        <end position="247"/>
    </location>
</feature>
<feature type="compositionally biased region" description="Polar residues" evidence="1">
    <location>
        <begin position="326"/>
        <end position="339"/>
    </location>
</feature>
<evidence type="ECO:0000313" key="3">
    <source>
        <dbReference type="Proteomes" id="UP001311232"/>
    </source>
</evidence>
<name>A0AAV9QZE3_9TELE</name>
<evidence type="ECO:0000256" key="1">
    <source>
        <dbReference type="SAM" id="MobiDB-lite"/>
    </source>
</evidence>
<feature type="region of interest" description="Disordered" evidence="1">
    <location>
        <begin position="740"/>
        <end position="763"/>
    </location>
</feature>
<feature type="region of interest" description="Disordered" evidence="1">
    <location>
        <begin position="537"/>
        <end position="563"/>
    </location>
</feature>
<dbReference type="Proteomes" id="UP001311232">
    <property type="component" value="Unassembled WGS sequence"/>
</dbReference>
<gene>
    <name evidence="2" type="ORF">CRENBAI_023572</name>
</gene>
<feature type="compositionally biased region" description="Basic and acidic residues" evidence="1">
    <location>
        <begin position="508"/>
        <end position="519"/>
    </location>
</feature>
<feature type="region of interest" description="Disordered" evidence="1">
    <location>
        <begin position="232"/>
        <end position="260"/>
    </location>
</feature>
<keyword evidence="3" id="KW-1185">Reference proteome</keyword>
<dbReference type="Gene3D" id="3.40.50.150">
    <property type="entry name" value="Vaccinia Virus protein VP39"/>
    <property type="match status" value="1"/>
</dbReference>
<sequence>MMLERTKMTVVADIIFTQSQTPEKEDAVFCRCSRAFVEDRELYRSDNRLLSSGKEDTEVQATVHYESKKEEEEQILDEESQLMAMMGLPLAFASSSEQKIRKRGRPHRKPITRVADKEADKDLQQVYKTDECQNKLQQVVDVDEEVHDTCWESYWAQNGHDLLWSSWLEKHPDTSLSSADDVGAVAAPWDNPDTKALWDTLAAETYYSYWERFSYWTALGWTTDPRMCNWSTGEDVQTDTQTQSNEQTKGKTGAGNQERERKVDVMSFLFRETCTIQESRSCATDLEANRYFVHSSDVRKQSDEECCCCEDPSDGGNDQKEPAGTSKENTAKQTDSMQLTILPDRIFSSNSKMSERREEEDDDGDEHPRRFTKIKRSHELDMEECPHLTPEEVWSELGLKHKLQPPFGTVVRYKDNSPKPQKSSKVVSSINKHIRFSEMDADNTNPISPSLYKAQNFLQNVRREAQMKMIKRNNVGPVEEEGYDHESTSETKIMENNACNTSSNFSKRSVEVPREEEHPGGSLTFQEKVDLIPLNTLEGQKEKDVMKPNKNPKRRKKQQVPAELAGDTELAKYWAQRYRLFSLFDDGIRLDRDTEEIRAIDIQCPPQRTRGESQENHPAATVQKPQGAAAPTGPVGRCLHPSRSSHRPRDPRPRDISLPKQRPDRAQGSRPQQAATGSEPAHTNAPSPGHREPQVQVAIAHSATRTQEVVPFPPGVETGRPLQHLNLGWCLGWCLNLSDPSPQRPHPHPERGHVQKRGLHGPN</sequence>
<feature type="region of interest" description="Disordered" evidence="1">
    <location>
        <begin position="499"/>
        <end position="521"/>
    </location>
</feature>
<dbReference type="AlphaFoldDB" id="A0AAV9QZE3"/>
<comment type="caution">
    <text evidence="2">The sequence shown here is derived from an EMBL/GenBank/DDBJ whole genome shotgun (WGS) entry which is preliminary data.</text>
</comment>
<proteinExistence type="predicted"/>
<feature type="compositionally biased region" description="Basic residues" evidence="1">
    <location>
        <begin position="754"/>
        <end position="763"/>
    </location>
</feature>
<evidence type="ECO:0000313" key="2">
    <source>
        <dbReference type="EMBL" id="KAK5601599.1"/>
    </source>
</evidence>
<dbReference type="InterPro" id="IPR029063">
    <property type="entry name" value="SAM-dependent_MTases_sf"/>
</dbReference>
<feature type="compositionally biased region" description="Basic and acidic residues" evidence="1">
    <location>
        <begin position="647"/>
        <end position="667"/>
    </location>
</feature>
<feature type="region of interest" description="Disordered" evidence="1">
    <location>
        <begin position="309"/>
        <end position="371"/>
    </location>
</feature>
<feature type="region of interest" description="Disordered" evidence="1">
    <location>
        <begin position="601"/>
        <end position="695"/>
    </location>
</feature>
<protein>
    <submittedName>
        <fullName evidence="2">Uncharacterized protein</fullName>
    </submittedName>
</protein>
<organism evidence="2 3">
    <name type="scientific">Crenichthys baileyi</name>
    <name type="common">White River springfish</name>
    <dbReference type="NCBI Taxonomy" id="28760"/>
    <lineage>
        <taxon>Eukaryota</taxon>
        <taxon>Metazoa</taxon>
        <taxon>Chordata</taxon>
        <taxon>Craniata</taxon>
        <taxon>Vertebrata</taxon>
        <taxon>Euteleostomi</taxon>
        <taxon>Actinopterygii</taxon>
        <taxon>Neopterygii</taxon>
        <taxon>Teleostei</taxon>
        <taxon>Neoteleostei</taxon>
        <taxon>Acanthomorphata</taxon>
        <taxon>Ovalentaria</taxon>
        <taxon>Atherinomorphae</taxon>
        <taxon>Cyprinodontiformes</taxon>
        <taxon>Goodeidae</taxon>
        <taxon>Crenichthys</taxon>
    </lineage>
</organism>
<accession>A0AAV9QZE3</accession>
<reference evidence="2 3" key="1">
    <citation type="submission" date="2021-06" db="EMBL/GenBank/DDBJ databases">
        <authorList>
            <person name="Palmer J.M."/>
        </authorList>
    </citation>
    <scope>NUCLEOTIDE SEQUENCE [LARGE SCALE GENOMIC DNA]</scope>
    <source>
        <strain evidence="2 3">MEX-2019</strain>
        <tissue evidence="2">Muscle</tissue>
    </source>
</reference>